<dbReference type="Proteomes" id="UP001175228">
    <property type="component" value="Unassembled WGS sequence"/>
</dbReference>
<sequence>MGYIEQRMNTEHGFRCSIEADWPTECHHIAAHHHSLHDGTAIEIAYKGVFFFMRERLPQATTEDEDDNAYRTMTTTACMGRGLDKRRTYVEGGHEGDTGREGWYEPVVTPNIQTPTANDGSDGRVPLGIDGRCTDRLSVPNNSRTAPIFRPLLAPPAHANIALSCPPQDSYKPRGHASPTL</sequence>
<dbReference type="EMBL" id="JAUEPU010000032">
    <property type="protein sequence ID" value="KAK0491932.1"/>
    <property type="molecule type" value="Genomic_DNA"/>
</dbReference>
<keyword evidence="2" id="KW-1185">Reference proteome</keyword>
<organism evidence="1 2">
    <name type="scientific">Armillaria luteobubalina</name>
    <dbReference type="NCBI Taxonomy" id="153913"/>
    <lineage>
        <taxon>Eukaryota</taxon>
        <taxon>Fungi</taxon>
        <taxon>Dikarya</taxon>
        <taxon>Basidiomycota</taxon>
        <taxon>Agaricomycotina</taxon>
        <taxon>Agaricomycetes</taxon>
        <taxon>Agaricomycetidae</taxon>
        <taxon>Agaricales</taxon>
        <taxon>Marasmiineae</taxon>
        <taxon>Physalacriaceae</taxon>
        <taxon>Armillaria</taxon>
    </lineage>
</organism>
<comment type="caution">
    <text evidence="1">The sequence shown here is derived from an EMBL/GenBank/DDBJ whole genome shotgun (WGS) entry which is preliminary data.</text>
</comment>
<evidence type="ECO:0000313" key="1">
    <source>
        <dbReference type="EMBL" id="KAK0491932.1"/>
    </source>
</evidence>
<proteinExistence type="predicted"/>
<gene>
    <name evidence="1" type="ORF">EDD18DRAFT_1109344</name>
</gene>
<name>A0AA39PWN0_9AGAR</name>
<protein>
    <submittedName>
        <fullName evidence="1">Uncharacterized protein</fullName>
    </submittedName>
</protein>
<reference evidence="1" key="1">
    <citation type="submission" date="2023-06" db="EMBL/GenBank/DDBJ databases">
        <authorList>
            <consortium name="Lawrence Berkeley National Laboratory"/>
            <person name="Ahrendt S."/>
            <person name="Sahu N."/>
            <person name="Indic B."/>
            <person name="Wong-Bajracharya J."/>
            <person name="Merenyi Z."/>
            <person name="Ke H.-M."/>
            <person name="Monk M."/>
            <person name="Kocsube S."/>
            <person name="Drula E."/>
            <person name="Lipzen A."/>
            <person name="Balint B."/>
            <person name="Henrissat B."/>
            <person name="Andreopoulos B."/>
            <person name="Martin F.M."/>
            <person name="Harder C.B."/>
            <person name="Rigling D."/>
            <person name="Ford K.L."/>
            <person name="Foster G.D."/>
            <person name="Pangilinan J."/>
            <person name="Papanicolaou A."/>
            <person name="Barry K."/>
            <person name="LaButti K."/>
            <person name="Viragh M."/>
            <person name="Koriabine M."/>
            <person name="Yan M."/>
            <person name="Riley R."/>
            <person name="Champramary S."/>
            <person name="Plett K.L."/>
            <person name="Tsai I.J."/>
            <person name="Slot J."/>
            <person name="Sipos G."/>
            <person name="Plett J."/>
            <person name="Nagy L.G."/>
            <person name="Grigoriev I.V."/>
        </authorList>
    </citation>
    <scope>NUCLEOTIDE SEQUENCE</scope>
    <source>
        <strain evidence="1">HWK02</strain>
    </source>
</reference>
<accession>A0AA39PWN0</accession>
<evidence type="ECO:0000313" key="2">
    <source>
        <dbReference type="Proteomes" id="UP001175228"/>
    </source>
</evidence>
<dbReference type="AlphaFoldDB" id="A0AA39PWN0"/>